<evidence type="ECO:0000313" key="2">
    <source>
        <dbReference type="EMBL" id="PGF33077.1"/>
    </source>
</evidence>
<accession>A0A2C6LK59</accession>
<evidence type="ECO:0000313" key="3">
    <source>
        <dbReference type="EMBL" id="PHJ26955.1"/>
    </source>
</evidence>
<dbReference type="EMBL" id="LKVB01000005">
    <property type="protein sequence ID" value="PHJ26955.1"/>
    <property type="molecule type" value="Genomic_DNA"/>
</dbReference>
<gene>
    <name evidence="3" type="ORF">APS60_07490</name>
    <name evidence="2" type="ORF">B1B09_09070</name>
    <name evidence="1" type="ORF">DXN06_00155</name>
</gene>
<name>A0A2C6LK59_CUTAC</name>
<dbReference type="GeneID" id="92857411"/>
<dbReference type="Proteomes" id="UP000226191">
    <property type="component" value="Unassembled WGS sequence"/>
</dbReference>
<dbReference type="KEGG" id="cacn:RN83_07635"/>
<dbReference type="Proteomes" id="UP000256621">
    <property type="component" value="Chromosome"/>
</dbReference>
<proteinExistence type="predicted"/>
<sequence length="65" mass="7485">MLVFTKISFPERRTVPLWQEPDTDNTAVFFHTHGSGIKSTITRARQQAVLHNITGLRHREVSEPE</sequence>
<evidence type="ECO:0000313" key="4">
    <source>
        <dbReference type="Proteomes" id="UP000223982"/>
    </source>
</evidence>
<dbReference type="EMBL" id="MVCE01000004">
    <property type="protein sequence ID" value="PGF33077.1"/>
    <property type="molecule type" value="Genomic_DNA"/>
</dbReference>
<reference evidence="1 6" key="3">
    <citation type="submission" date="2018-08" db="EMBL/GenBank/DDBJ databases">
        <title>Genome sequencing of Cutibacterium acnes KCOM 1315.</title>
        <authorList>
            <person name="Kook J.-K."/>
            <person name="Park S.-N."/>
            <person name="Lim Y.K."/>
        </authorList>
    </citation>
    <scope>NUCLEOTIDE SEQUENCE [LARGE SCALE GENOMIC DNA]</scope>
    <source>
        <strain evidence="1 6">KCOM 1315</strain>
    </source>
</reference>
<reference evidence="3 4" key="2">
    <citation type="submission" date="2017-02" db="EMBL/GenBank/DDBJ databases">
        <title>Prevalence of linear plasmids in Propionibacterium acnes isolates obtained from cancerous prostatic tissue.</title>
        <authorList>
            <person name="Davidsson S."/>
            <person name="Bruggemann H."/>
        </authorList>
    </citation>
    <scope>NUCLEOTIDE SEQUENCE [LARGE SCALE GENOMIC DNA]</scope>
    <source>
        <strain evidence="3 4">09-9</strain>
    </source>
</reference>
<dbReference type="EMBL" id="CP031442">
    <property type="protein sequence ID" value="AXM05758.1"/>
    <property type="molecule type" value="Genomic_DNA"/>
</dbReference>
<evidence type="ECO:0000313" key="6">
    <source>
        <dbReference type="Proteomes" id="UP000256621"/>
    </source>
</evidence>
<dbReference type="Proteomes" id="UP000223982">
    <property type="component" value="Unassembled WGS sequence"/>
</dbReference>
<dbReference type="RefSeq" id="WP_002514243.1">
    <property type="nucleotide sequence ID" value="NZ_AP019664.1"/>
</dbReference>
<protein>
    <submittedName>
        <fullName evidence="2">Uncharacterized protein</fullName>
    </submittedName>
</protein>
<dbReference type="AlphaFoldDB" id="A0A2C6LK59"/>
<reference evidence="2 5" key="1">
    <citation type="submission" date="2017-02" db="EMBL/GenBank/DDBJ databases">
        <title>Prevalence of linear plasmids in Cutibacterium acnes isolates obtained from cancerous prostatic tissue.</title>
        <authorList>
            <person name="Davidsson S."/>
            <person name="Bruggemann H."/>
        </authorList>
    </citation>
    <scope>NUCLEOTIDE SEQUENCE [LARGE SCALE GENOMIC DNA]</scope>
    <source>
        <strain evidence="2 5">11-78</strain>
    </source>
</reference>
<evidence type="ECO:0000313" key="1">
    <source>
        <dbReference type="EMBL" id="AXM05758.1"/>
    </source>
</evidence>
<organism evidence="2 5">
    <name type="scientific">Cutibacterium acnes</name>
    <name type="common">Propionibacterium acnes</name>
    <dbReference type="NCBI Taxonomy" id="1747"/>
    <lineage>
        <taxon>Bacteria</taxon>
        <taxon>Bacillati</taxon>
        <taxon>Actinomycetota</taxon>
        <taxon>Actinomycetes</taxon>
        <taxon>Propionibacteriales</taxon>
        <taxon>Propionibacteriaceae</taxon>
        <taxon>Cutibacterium</taxon>
    </lineage>
</organism>
<evidence type="ECO:0000313" key="5">
    <source>
        <dbReference type="Proteomes" id="UP000226191"/>
    </source>
</evidence>